<dbReference type="OrthoDB" id="2669721at2759"/>
<dbReference type="AlphaFoldDB" id="K5WI88"/>
<protein>
    <submittedName>
        <fullName evidence="2">Uncharacterized protein</fullName>
    </submittedName>
</protein>
<keyword evidence="1" id="KW-0812">Transmembrane</keyword>
<organism evidence="2 3">
    <name type="scientific">Phanerochaete carnosa (strain HHB-10118-sp)</name>
    <name type="common">White-rot fungus</name>
    <name type="synonym">Peniophora carnosa</name>
    <dbReference type="NCBI Taxonomy" id="650164"/>
    <lineage>
        <taxon>Eukaryota</taxon>
        <taxon>Fungi</taxon>
        <taxon>Dikarya</taxon>
        <taxon>Basidiomycota</taxon>
        <taxon>Agaricomycotina</taxon>
        <taxon>Agaricomycetes</taxon>
        <taxon>Polyporales</taxon>
        <taxon>Phanerochaetaceae</taxon>
        <taxon>Phanerochaete</taxon>
    </lineage>
</organism>
<keyword evidence="3" id="KW-1185">Reference proteome</keyword>
<gene>
    <name evidence="2" type="ORF">PHACADRAFT_50360</name>
</gene>
<dbReference type="HOGENOM" id="CLU_1932653_0_0_1"/>
<name>K5WI88_PHACS</name>
<dbReference type="EMBL" id="JH930479">
    <property type="protein sequence ID" value="EKM49947.1"/>
    <property type="molecule type" value="Genomic_DNA"/>
</dbReference>
<sequence length="123" mass="14475">PPRNPAEKISSGYKAVKFFTYVYGLAPLLLYGVLPMKYWQSFCKLVCGVRLIYQWHIIAAQLTEAHKLLIEFIEEYERLYYRREGARLHFVRQSIHAMIHTSSETFCIDPYGIASQWPMERAI</sequence>
<evidence type="ECO:0000256" key="1">
    <source>
        <dbReference type="SAM" id="Phobius"/>
    </source>
</evidence>
<proteinExistence type="predicted"/>
<feature type="non-terminal residue" evidence="2">
    <location>
        <position position="123"/>
    </location>
</feature>
<dbReference type="STRING" id="650164.K5WI88"/>
<evidence type="ECO:0000313" key="3">
    <source>
        <dbReference type="Proteomes" id="UP000008370"/>
    </source>
</evidence>
<dbReference type="GeneID" id="18919937"/>
<feature type="non-terminal residue" evidence="2">
    <location>
        <position position="1"/>
    </location>
</feature>
<dbReference type="KEGG" id="pco:PHACADRAFT_50360"/>
<accession>K5WI88</accession>
<feature type="transmembrane region" description="Helical" evidence="1">
    <location>
        <begin position="15"/>
        <end position="34"/>
    </location>
</feature>
<dbReference type="RefSeq" id="XP_007401145.1">
    <property type="nucleotide sequence ID" value="XM_007401083.1"/>
</dbReference>
<reference evidence="2 3" key="1">
    <citation type="journal article" date="2012" name="BMC Genomics">
        <title>Comparative genomics of the white-rot fungi, Phanerochaete carnosa and P. chrysosporium, to elucidate the genetic basis of the distinct wood types they colonize.</title>
        <authorList>
            <person name="Suzuki H."/>
            <person name="MacDonald J."/>
            <person name="Syed K."/>
            <person name="Salamov A."/>
            <person name="Hori C."/>
            <person name="Aerts A."/>
            <person name="Henrissat B."/>
            <person name="Wiebenga A."/>
            <person name="vanKuyk P.A."/>
            <person name="Barry K."/>
            <person name="Lindquist E."/>
            <person name="LaButti K."/>
            <person name="Lapidus A."/>
            <person name="Lucas S."/>
            <person name="Coutinho P."/>
            <person name="Gong Y."/>
            <person name="Samejima M."/>
            <person name="Mahadevan R."/>
            <person name="Abou-Zaid M."/>
            <person name="de Vries R.P."/>
            <person name="Igarashi K."/>
            <person name="Yadav J.S."/>
            <person name="Grigoriev I.V."/>
            <person name="Master E.R."/>
        </authorList>
    </citation>
    <scope>NUCLEOTIDE SEQUENCE [LARGE SCALE GENOMIC DNA]</scope>
    <source>
        <strain evidence="2 3">HHB-10118-sp</strain>
    </source>
</reference>
<evidence type="ECO:0000313" key="2">
    <source>
        <dbReference type="EMBL" id="EKM49947.1"/>
    </source>
</evidence>
<keyword evidence="1" id="KW-1133">Transmembrane helix</keyword>
<dbReference type="InParanoid" id="K5WI88"/>
<dbReference type="Proteomes" id="UP000008370">
    <property type="component" value="Unassembled WGS sequence"/>
</dbReference>
<keyword evidence="1" id="KW-0472">Membrane</keyword>